<sequence length="59" mass="6510">MDSWLGRIDPDGIRIPNAVGNVRQDHRAVFPGPHSIRITPMRTLLMADGMSGRFLPGVL</sequence>
<keyword evidence="2" id="KW-1185">Reference proteome</keyword>
<organism evidence="1 2">
    <name type="scientific">Yaniella flava</name>
    <dbReference type="NCBI Taxonomy" id="287930"/>
    <lineage>
        <taxon>Bacteria</taxon>
        <taxon>Bacillati</taxon>
        <taxon>Actinomycetota</taxon>
        <taxon>Actinomycetes</taxon>
        <taxon>Micrococcales</taxon>
        <taxon>Micrococcaceae</taxon>
        <taxon>Yaniella</taxon>
    </lineage>
</organism>
<protein>
    <submittedName>
        <fullName evidence="1">Uncharacterized protein</fullName>
    </submittedName>
</protein>
<comment type="caution">
    <text evidence="1">The sequence shown here is derived from an EMBL/GenBank/DDBJ whole genome shotgun (WGS) entry which is preliminary data.</text>
</comment>
<name>A0ABN2U657_9MICC</name>
<dbReference type="Proteomes" id="UP001501461">
    <property type="component" value="Unassembled WGS sequence"/>
</dbReference>
<evidence type="ECO:0000313" key="2">
    <source>
        <dbReference type="Proteomes" id="UP001501461"/>
    </source>
</evidence>
<gene>
    <name evidence="1" type="ORF">GCM10009720_07850</name>
</gene>
<evidence type="ECO:0000313" key="1">
    <source>
        <dbReference type="EMBL" id="GAA2030256.1"/>
    </source>
</evidence>
<proteinExistence type="predicted"/>
<accession>A0ABN2U657</accession>
<dbReference type="EMBL" id="BAAAMN010000013">
    <property type="protein sequence ID" value="GAA2030256.1"/>
    <property type="molecule type" value="Genomic_DNA"/>
</dbReference>
<reference evidence="1 2" key="1">
    <citation type="journal article" date="2019" name="Int. J. Syst. Evol. Microbiol.">
        <title>The Global Catalogue of Microorganisms (GCM) 10K type strain sequencing project: providing services to taxonomists for standard genome sequencing and annotation.</title>
        <authorList>
            <consortium name="The Broad Institute Genomics Platform"/>
            <consortium name="The Broad Institute Genome Sequencing Center for Infectious Disease"/>
            <person name="Wu L."/>
            <person name="Ma J."/>
        </authorList>
    </citation>
    <scope>NUCLEOTIDE SEQUENCE [LARGE SCALE GENOMIC DNA]</scope>
    <source>
        <strain evidence="1 2">JCM 13595</strain>
    </source>
</reference>